<keyword evidence="3" id="KW-1185">Reference proteome</keyword>
<evidence type="ECO:0000313" key="2">
    <source>
        <dbReference type="EnsemblMetazoa" id="PHUM448350-PA"/>
    </source>
</evidence>
<dbReference type="GO" id="GO:0006629">
    <property type="term" value="P:lipid metabolic process"/>
    <property type="evidence" value="ECO:0007669"/>
    <property type="project" value="TreeGrafter"/>
</dbReference>
<organism>
    <name type="scientific">Pediculus humanus subsp. corporis</name>
    <name type="common">Body louse</name>
    <dbReference type="NCBI Taxonomy" id="121224"/>
    <lineage>
        <taxon>Eukaryota</taxon>
        <taxon>Metazoa</taxon>
        <taxon>Ecdysozoa</taxon>
        <taxon>Arthropoda</taxon>
        <taxon>Hexapoda</taxon>
        <taxon>Insecta</taxon>
        <taxon>Pterygota</taxon>
        <taxon>Neoptera</taxon>
        <taxon>Paraneoptera</taxon>
        <taxon>Psocodea</taxon>
        <taxon>Troctomorpha</taxon>
        <taxon>Phthiraptera</taxon>
        <taxon>Anoplura</taxon>
        <taxon>Pediculidae</taxon>
        <taxon>Pediculus</taxon>
    </lineage>
</organism>
<name>E0VU91_PEDHC</name>
<evidence type="ECO:0000313" key="1">
    <source>
        <dbReference type="EMBL" id="EEB16947.1"/>
    </source>
</evidence>
<dbReference type="RefSeq" id="XP_002429685.1">
    <property type="nucleotide sequence ID" value="XM_002429640.1"/>
</dbReference>
<dbReference type="EMBL" id="AAZO01005471">
    <property type="status" value="NOT_ANNOTATED_CDS"/>
    <property type="molecule type" value="Genomic_DNA"/>
</dbReference>
<protein>
    <submittedName>
        <fullName evidence="1 2">Uncharacterized protein</fullName>
    </submittedName>
</protein>
<accession>E0VU91</accession>
<dbReference type="EnsemblMetazoa" id="PHUM448350-RA">
    <property type="protein sequence ID" value="PHUM448350-PA"/>
    <property type="gene ID" value="PHUM448350"/>
</dbReference>
<sequence>MITNTKNLFVLFSDVIGVASYVVLLTDYQNYAGVFSCQQLAFAHRRSATILSRTPFLNHTYLETIHKKLEEFNINPFDLSMINHEKCSEVSSETTNISMTDLHVPFNKETIKLITENSDEFKMYRNAKDDAEWLP</sequence>
<evidence type="ECO:0000313" key="3">
    <source>
        <dbReference type="Proteomes" id="UP000009046"/>
    </source>
</evidence>
<dbReference type="InterPro" id="IPR012674">
    <property type="entry name" value="Calycin"/>
</dbReference>
<dbReference type="EMBL" id="DS235784">
    <property type="protein sequence ID" value="EEB16947.1"/>
    <property type="molecule type" value="Genomic_DNA"/>
</dbReference>
<dbReference type="InParanoid" id="E0VU91"/>
<dbReference type="PANTHER" id="PTHR10612:SF49">
    <property type="entry name" value="APOLIPOPROTEIN D-LIKE PROTEIN"/>
    <property type="match status" value="1"/>
</dbReference>
<dbReference type="eggNOG" id="KOG4824">
    <property type="taxonomic scope" value="Eukaryota"/>
</dbReference>
<reference evidence="1" key="1">
    <citation type="submission" date="2007-04" db="EMBL/GenBank/DDBJ databases">
        <title>Annotation of Pediculus humanus corporis strain USDA.</title>
        <authorList>
            <person name="Kirkness E."/>
            <person name="Hannick L."/>
            <person name="Hass B."/>
            <person name="Bruggner R."/>
            <person name="Lawson D."/>
            <person name="Bidwell S."/>
            <person name="Joardar V."/>
            <person name="Caler E."/>
            <person name="Walenz B."/>
            <person name="Inman J."/>
            <person name="Schobel S."/>
            <person name="Galinsky K."/>
            <person name="Amedeo P."/>
            <person name="Strausberg R."/>
        </authorList>
    </citation>
    <scope>NUCLEOTIDE SEQUENCE</scope>
    <source>
        <strain evidence="1">USDA</strain>
    </source>
</reference>
<dbReference type="AlphaFoldDB" id="E0VU91"/>
<dbReference type="Gene3D" id="2.40.128.20">
    <property type="match status" value="1"/>
</dbReference>
<proteinExistence type="predicted"/>
<dbReference type="HOGENOM" id="CLU_1888266_0_0_1"/>
<dbReference type="GeneID" id="8229996"/>
<dbReference type="SUPFAM" id="SSF50814">
    <property type="entry name" value="Lipocalins"/>
    <property type="match status" value="1"/>
</dbReference>
<reference evidence="2" key="3">
    <citation type="submission" date="2020-05" db="UniProtKB">
        <authorList>
            <consortium name="EnsemblMetazoa"/>
        </authorList>
    </citation>
    <scope>IDENTIFICATION</scope>
    <source>
        <strain evidence="2">USDA</strain>
    </source>
</reference>
<gene>
    <name evidence="2" type="primary">8229996</name>
    <name evidence="1" type="ORF">Phum_PHUM448350</name>
</gene>
<dbReference type="VEuPathDB" id="VectorBase:PHUM448350"/>
<reference evidence="1" key="2">
    <citation type="submission" date="2007-04" db="EMBL/GenBank/DDBJ databases">
        <title>The genome of the human body louse.</title>
        <authorList>
            <consortium name="The Human Body Louse Genome Consortium"/>
            <person name="Kirkness E."/>
            <person name="Walenz B."/>
            <person name="Hass B."/>
            <person name="Bruggner R."/>
            <person name="Strausberg R."/>
        </authorList>
    </citation>
    <scope>NUCLEOTIDE SEQUENCE</scope>
    <source>
        <strain evidence="1">USDA</strain>
    </source>
</reference>
<dbReference type="Proteomes" id="UP000009046">
    <property type="component" value="Unassembled WGS sequence"/>
</dbReference>
<dbReference type="CTD" id="8229996"/>
<dbReference type="GO" id="GO:0005737">
    <property type="term" value="C:cytoplasm"/>
    <property type="evidence" value="ECO:0007669"/>
    <property type="project" value="TreeGrafter"/>
</dbReference>
<dbReference type="PANTHER" id="PTHR10612">
    <property type="entry name" value="APOLIPOPROTEIN D"/>
    <property type="match status" value="1"/>
</dbReference>
<dbReference type="GO" id="GO:0000302">
    <property type="term" value="P:response to reactive oxygen species"/>
    <property type="evidence" value="ECO:0007669"/>
    <property type="project" value="TreeGrafter"/>
</dbReference>
<dbReference type="KEGG" id="phu:Phum_PHUM448350"/>
<dbReference type="OrthoDB" id="6728016at2759"/>